<accession>A0A7C9CZ05</accession>
<keyword evidence="1" id="KW-1133">Transmembrane helix</keyword>
<evidence type="ECO:0000256" key="1">
    <source>
        <dbReference type="SAM" id="Phobius"/>
    </source>
</evidence>
<organism evidence="2">
    <name type="scientific">Opuntia streptacantha</name>
    <name type="common">Prickly pear cactus</name>
    <name type="synonym">Opuntia cardona</name>
    <dbReference type="NCBI Taxonomy" id="393608"/>
    <lineage>
        <taxon>Eukaryota</taxon>
        <taxon>Viridiplantae</taxon>
        <taxon>Streptophyta</taxon>
        <taxon>Embryophyta</taxon>
        <taxon>Tracheophyta</taxon>
        <taxon>Spermatophyta</taxon>
        <taxon>Magnoliopsida</taxon>
        <taxon>eudicotyledons</taxon>
        <taxon>Gunneridae</taxon>
        <taxon>Pentapetalae</taxon>
        <taxon>Caryophyllales</taxon>
        <taxon>Cactineae</taxon>
        <taxon>Cactaceae</taxon>
        <taxon>Opuntioideae</taxon>
        <taxon>Opuntia</taxon>
    </lineage>
</organism>
<feature type="transmembrane region" description="Helical" evidence="1">
    <location>
        <begin position="76"/>
        <end position="100"/>
    </location>
</feature>
<feature type="transmembrane region" description="Helical" evidence="1">
    <location>
        <begin position="12"/>
        <end position="29"/>
    </location>
</feature>
<sequence>MKKLFCVETGAMIAYVGSCSVLLLMPRILNNHAITGVKHSWRWSLMLSVEVGLIVAGVSSILTVLIDTDGGRKRKFVHGCGYIATLSFLFAVVLLLGLLLF</sequence>
<feature type="transmembrane region" description="Helical" evidence="1">
    <location>
        <begin position="41"/>
        <end position="64"/>
    </location>
</feature>
<keyword evidence="1" id="KW-0812">Transmembrane</keyword>
<name>A0A7C9CZ05_OPUST</name>
<dbReference type="EMBL" id="GISG01071460">
    <property type="protein sequence ID" value="MBA4629980.1"/>
    <property type="molecule type" value="Transcribed_RNA"/>
</dbReference>
<reference evidence="2" key="1">
    <citation type="journal article" date="2013" name="J. Plant Res.">
        <title>Effect of fungi and light on seed germination of three Opuntia species from semiarid lands of central Mexico.</title>
        <authorList>
            <person name="Delgado-Sanchez P."/>
            <person name="Jimenez-Bremont J.F."/>
            <person name="Guerrero-Gonzalez Mde L."/>
            <person name="Flores J."/>
        </authorList>
    </citation>
    <scope>NUCLEOTIDE SEQUENCE</scope>
    <source>
        <tissue evidence="2">Cladode</tissue>
    </source>
</reference>
<dbReference type="AlphaFoldDB" id="A0A7C9CZ05"/>
<reference evidence="2" key="2">
    <citation type="submission" date="2020-07" db="EMBL/GenBank/DDBJ databases">
        <authorList>
            <person name="Vera ALvarez R."/>
            <person name="Arias-Moreno D.M."/>
            <person name="Jimenez-Jacinto V."/>
            <person name="Jimenez-Bremont J.F."/>
            <person name="Swaminathan K."/>
            <person name="Moose S.P."/>
            <person name="Guerrero-Gonzalez M.L."/>
            <person name="Marino-Ramirez L."/>
            <person name="Landsman D."/>
            <person name="Rodriguez-Kessler M."/>
            <person name="Delgado-Sanchez P."/>
        </authorList>
    </citation>
    <scope>NUCLEOTIDE SEQUENCE</scope>
    <source>
        <tissue evidence="2">Cladode</tissue>
    </source>
</reference>
<protein>
    <submittedName>
        <fullName evidence="2">Uncharacterized protein</fullName>
    </submittedName>
</protein>
<evidence type="ECO:0000313" key="2">
    <source>
        <dbReference type="EMBL" id="MBA4629980.1"/>
    </source>
</evidence>
<keyword evidence="1" id="KW-0472">Membrane</keyword>
<proteinExistence type="predicted"/>